<dbReference type="KEGG" id="crq:GCK72_025004"/>
<dbReference type="Proteomes" id="UP000483820">
    <property type="component" value="Chromosome X"/>
</dbReference>
<keyword evidence="1" id="KW-0175">Coiled coil</keyword>
<dbReference type="EMBL" id="WUAV01000006">
    <property type="protein sequence ID" value="KAF1748537.1"/>
    <property type="molecule type" value="Genomic_DNA"/>
</dbReference>
<dbReference type="GeneID" id="9799108"/>
<name>A0A6A5G0R6_CAERE</name>
<comment type="caution">
    <text evidence="2">The sequence shown here is derived from an EMBL/GenBank/DDBJ whole genome shotgun (WGS) entry which is preliminary data.</text>
</comment>
<proteinExistence type="predicted"/>
<dbReference type="AlphaFoldDB" id="A0A6A5G0R6"/>
<protein>
    <submittedName>
        <fullName evidence="2">Uncharacterized protein</fullName>
    </submittedName>
</protein>
<evidence type="ECO:0000313" key="3">
    <source>
        <dbReference type="Proteomes" id="UP000483820"/>
    </source>
</evidence>
<accession>A0A6A5G0R6</accession>
<evidence type="ECO:0000313" key="2">
    <source>
        <dbReference type="EMBL" id="KAF1748537.1"/>
    </source>
</evidence>
<dbReference type="CTD" id="9799108"/>
<organism evidence="2 3">
    <name type="scientific">Caenorhabditis remanei</name>
    <name type="common">Caenorhabditis vulgaris</name>
    <dbReference type="NCBI Taxonomy" id="31234"/>
    <lineage>
        <taxon>Eukaryota</taxon>
        <taxon>Metazoa</taxon>
        <taxon>Ecdysozoa</taxon>
        <taxon>Nematoda</taxon>
        <taxon>Chromadorea</taxon>
        <taxon>Rhabditida</taxon>
        <taxon>Rhabditina</taxon>
        <taxon>Rhabditomorpha</taxon>
        <taxon>Rhabditoidea</taxon>
        <taxon>Rhabditidae</taxon>
        <taxon>Peloderinae</taxon>
        <taxon>Caenorhabditis</taxon>
    </lineage>
</organism>
<feature type="coiled-coil region" evidence="1">
    <location>
        <begin position="241"/>
        <end position="268"/>
    </location>
</feature>
<gene>
    <name evidence="2" type="ORF">GCK72_025004</name>
</gene>
<dbReference type="RefSeq" id="XP_003101182.2">
    <property type="nucleotide sequence ID" value="XM_003101134.2"/>
</dbReference>
<sequence length="367" mass="42083">MSGRASTSTGAIIERESLQTLIAGIKARMRAPSGCLKKLAQPDSVSFLTTSDVTLPGMCFFYLGQKLLDPSAMTDEGREIREEIEKVLNSVNASEALSQIRTKMTEKKKLCDETVRSLQDLVIKFRTIERDAELAAKRVDKVGARYNESFIECSRQIRSIQRRGETVLEIIGICQKYATVDEEKQLENVGHVTCVARREIVEQAMMQARNALIGIHNICAKFMERARVGEIEIDPAPELCIKDLMQDLEALKKKIKKFEIKTTSYDEQGAHMQRSFRHYVRDLRILVPYYIECTKAYKLGYEELMRLHSKLSVVCIRLDKQCKLDKTANEQFKLHDEALLEIENDIRQADRVIRENFPSQTENYVSF</sequence>
<evidence type="ECO:0000256" key="1">
    <source>
        <dbReference type="SAM" id="Coils"/>
    </source>
</evidence>
<reference evidence="2 3" key="1">
    <citation type="submission" date="2019-12" db="EMBL/GenBank/DDBJ databases">
        <title>Chromosome-level assembly of the Caenorhabditis remanei genome.</title>
        <authorList>
            <person name="Teterina A.A."/>
            <person name="Willis J.H."/>
            <person name="Phillips P.C."/>
        </authorList>
    </citation>
    <scope>NUCLEOTIDE SEQUENCE [LARGE SCALE GENOMIC DNA]</scope>
    <source>
        <strain evidence="2 3">PX506</strain>
        <tissue evidence="2">Whole organism</tissue>
    </source>
</reference>